<feature type="region of interest" description="Disordered" evidence="1">
    <location>
        <begin position="294"/>
        <end position="321"/>
    </location>
</feature>
<organism evidence="4 5">
    <name type="scientific">Cryomyces antarcticus</name>
    <dbReference type="NCBI Taxonomy" id="329879"/>
    <lineage>
        <taxon>Eukaryota</taxon>
        <taxon>Fungi</taxon>
        <taxon>Dikarya</taxon>
        <taxon>Ascomycota</taxon>
        <taxon>Pezizomycotina</taxon>
        <taxon>Dothideomycetes</taxon>
        <taxon>Dothideomycetes incertae sedis</taxon>
        <taxon>Cryomyces</taxon>
    </lineage>
</organism>
<reference evidence="4 5" key="1">
    <citation type="submission" date="2023-08" db="EMBL/GenBank/DDBJ databases">
        <title>Black Yeasts Isolated from many extreme environments.</title>
        <authorList>
            <person name="Coleine C."/>
            <person name="Stajich J.E."/>
            <person name="Selbmann L."/>
        </authorList>
    </citation>
    <scope>NUCLEOTIDE SEQUENCE [LARGE SCALE GENOMIC DNA]</scope>
    <source>
        <strain evidence="4 5">CCFEE 536</strain>
    </source>
</reference>
<evidence type="ECO:0000256" key="2">
    <source>
        <dbReference type="SAM" id="Phobius"/>
    </source>
</evidence>
<evidence type="ECO:0000256" key="1">
    <source>
        <dbReference type="SAM" id="MobiDB-lite"/>
    </source>
</evidence>
<keyword evidence="2" id="KW-0472">Membrane</keyword>
<feature type="transmembrane region" description="Helical" evidence="2">
    <location>
        <begin position="109"/>
        <end position="128"/>
    </location>
</feature>
<evidence type="ECO:0000313" key="4">
    <source>
        <dbReference type="EMBL" id="KAK5130487.1"/>
    </source>
</evidence>
<evidence type="ECO:0000256" key="3">
    <source>
        <dbReference type="SAM" id="SignalP"/>
    </source>
</evidence>
<comment type="caution">
    <text evidence="4">The sequence shown here is derived from an EMBL/GenBank/DDBJ whole genome shotgun (WGS) entry which is preliminary data.</text>
</comment>
<name>A0ABR0KTW8_9PEZI</name>
<feature type="non-terminal residue" evidence="4">
    <location>
        <position position="670"/>
    </location>
</feature>
<keyword evidence="2" id="KW-1133">Transmembrane helix</keyword>
<dbReference type="EMBL" id="JAVRRA010024699">
    <property type="protein sequence ID" value="KAK5130487.1"/>
    <property type="molecule type" value="Genomic_DNA"/>
</dbReference>
<protein>
    <recommendedName>
        <fullName evidence="6">Reticulon domain-containing protein</fullName>
    </recommendedName>
</protein>
<evidence type="ECO:0000313" key="5">
    <source>
        <dbReference type="Proteomes" id="UP001357485"/>
    </source>
</evidence>
<keyword evidence="2" id="KW-0812">Transmembrane</keyword>
<evidence type="ECO:0008006" key="6">
    <source>
        <dbReference type="Google" id="ProtNLM"/>
    </source>
</evidence>
<dbReference type="Proteomes" id="UP001357485">
    <property type="component" value="Unassembled WGS sequence"/>
</dbReference>
<gene>
    <name evidence="4" type="ORF">LTR16_001495</name>
</gene>
<feature type="region of interest" description="Disordered" evidence="1">
    <location>
        <begin position="333"/>
        <end position="358"/>
    </location>
</feature>
<accession>A0ABR0KTW8</accession>
<sequence length="670" mass="72695">MFLLIILYAAALALLLCTAEPVTIPAIIPAIKTFFVVLANLFAVPNLLLALQYLPELLADWYDDNLPVDFVLDHVSSYVHDSRRSVVWEEFLETLACIIDFLTGQSCTWYIRVITTAISSAFTLWFAFQLVTALVNQITPERKPVLGVLRSPLVENKKEMEDDYVPLPRLSIEEVKSMIFPTDARCFWFVPGLTNGAPFPKTVRPETTEKDEDAVVIPAPLAVSIDTTTAQKTARPREATEKVEDAVVIPAPRAVKSDTTTAPATVRPREATEKVEDAIAIPAPLAVRSVASEARIRPSRRSARAQAQQAGSVEVSTSDNDTRLTAKATVAARQAQQTKSHEALATIPEPASTSRPAPSGAEIIAHFQQAQQQGSQQSSQLLGRPIFTFSSNAGRASDASAAAAKPTFQLPQLGPAVLPFLQQVQQPASAVALPPPVASSPVVVVSAVDNILPMAVEPSSEVPAQSFPVVHQPLRDQEMADRSPAVGPLPITFGGPATASEPSITFLGLPGTESEIATIQLSLRTPQFDYNPLLARGIMPAAIAETIMKCWILQIDEATASILGSEGSNALDIEKIRHQEAVRGITARVMHILAYRDHADNDWTLLGDNEDFLDQTGIAAYLTEFLTRVSEPAMAIHHRCDWLEAAQTVVRTLRSRAEQDGVVHARANRH</sequence>
<feature type="transmembrane region" description="Helical" evidence="2">
    <location>
        <begin position="29"/>
        <end position="51"/>
    </location>
</feature>
<keyword evidence="3" id="KW-0732">Signal</keyword>
<proteinExistence type="predicted"/>
<keyword evidence="5" id="KW-1185">Reference proteome</keyword>
<feature type="signal peptide" evidence="3">
    <location>
        <begin position="1"/>
        <end position="19"/>
    </location>
</feature>
<feature type="chain" id="PRO_5046419630" description="Reticulon domain-containing protein" evidence="3">
    <location>
        <begin position="20"/>
        <end position="670"/>
    </location>
</feature>